<dbReference type="SUPFAM" id="SSF47336">
    <property type="entry name" value="ACP-like"/>
    <property type="match status" value="1"/>
</dbReference>
<keyword evidence="1" id="KW-0596">Phosphopantetheine</keyword>
<dbReference type="FunFam" id="1.10.1200.10:FF:000005">
    <property type="entry name" value="Nonribosomal peptide synthetase 1"/>
    <property type="match status" value="1"/>
</dbReference>
<dbReference type="Gene3D" id="3.30.559.10">
    <property type="entry name" value="Chloramphenicol acetyltransferase-like domain"/>
    <property type="match status" value="1"/>
</dbReference>
<dbReference type="PANTHER" id="PTHR45527">
    <property type="entry name" value="NONRIBOSOMAL PEPTIDE SYNTHETASE"/>
    <property type="match status" value="1"/>
</dbReference>
<feature type="non-terminal residue" evidence="5">
    <location>
        <position position="552"/>
    </location>
</feature>
<dbReference type="SUPFAM" id="SSF52777">
    <property type="entry name" value="CoA-dependent acyltransferases"/>
    <property type="match status" value="2"/>
</dbReference>
<evidence type="ECO:0000256" key="3">
    <source>
        <dbReference type="ARBA" id="ARBA00022598"/>
    </source>
</evidence>
<keyword evidence="6" id="KW-1185">Reference proteome</keyword>
<keyword evidence="5" id="KW-0808">Transferase</keyword>
<dbReference type="GO" id="GO:0016746">
    <property type="term" value="F:acyltransferase activity"/>
    <property type="evidence" value="ECO:0007669"/>
    <property type="project" value="UniProtKB-KW"/>
</dbReference>
<dbReference type="Pfam" id="PF00550">
    <property type="entry name" value="PP-binding"/>
    <property type="match status" value="1"/>
</dbReference>
<dbReference type="InterPro" id="IPR009081">
    <property type="entry name" value="PP-bd_ACP"/>
</dbReference>
<dbReference type="PROSITE" id="PS50075">
    <property type="entry name" value="CARRIER"/>
    <property type="match status" value="1"/>
</dbReference>
<dbReference type="GO" id="GO:0031177">
    <property type="term" value="F:phosphopantetheine binding"/>
    <property type="evidence" value="ECO:0007669"/>
    <property type="project" value="InterPro"/>
</dbReference>
<dbReference type="SMART" id="SM00823">
    <property type="entry name" value="PKS_PP"/>
    <property type="match status" value="1"/>
</dbReference>
<organism evidence="5 6">
    <name type="scientific">Myriangium duriaei CBS 260.36</name>
    <dbReference type="NCBI Taxonomy" id="1168546"/>
    <lineage>
        <taxon>Eukaryota</taxon>
        <taxon>Fungi</taxon>
        <taxon>Dikarya</taxon>
        <taxon>Ascomycota</taxon>
        <taxon>Pezizomycotina</taxon>
        <taxon>Dothideomycetes</taxon>
        <taxon>Dothideomycetidae</taxon>
        <taxon>Myriangiales</taxon>
        <taxon>Myriangiaceae</taxon>
        <taxon>Myriangium</taxon>
    </lineage>
</organism>
<keyword evidence="3" id="KW-0436">Ligase</keyword>
<dbReference type="GO" id="GO:0005737">
    <property type="term" value="C:cytoplasm"/>
    <property type="evidence" value="ECO:0007669"/>
    <property type="project" value="TreeGrafter"/>
</dbReference>
<evidence type="ECO:0000256" key="2">
    <source>
        <dbReference type="ARBA" id="ARBA00022553"/>
    </source>
</evidence>
<feature type="domain" description="Carrier" evidence="4">
    <location>
        <begin position="38"/>
        <end position="115"/>
    </location>
</feature>
<keyword evidence="2" id="KW-0597">Phosphoprotein</keyword>
<dbReference type="EMBL" id="ML996091">
    <property type="protein sequence ID" value="KAF2149249.1"/>
    <property type="molecule type" value="Genomic_DNA"/>
</dbReference>
<name>A0A9P4MGS4_9PEZI</name>
<dbReference type="GO" id="GO:0044550">
    <property type="term" value="P:secondary metabolite biosynthetic process"/>
    <property type="evidence" value="ECO:0007669"/>
    <property type="project" value="TreeGrafter"/>
</dbReference>
<comment type="caution">
    <text evidence="5">The sequence shown here is derived from an EMBL/GenBank/DDBJ whole genome shotgun (WGS) entry which is preliminary data.</text>
</comment>
<accession>A0A9P4MGS4</accession>
<dbReference type="Proteomes" id="UP000799439">
    <property type="component" value="Unassembled WGS sequence"/>
</dbReference>
<dbReference type="GO" id="GO:0016874">
    <property type="term" value="F:ligase activity"/>
    <property type="evidence" value="ECO:0007669"/>
    <property type="project" value="UniProtKB-KW"/>
</dbReference>
<dbReference type="Pfam" id="PF00668">
    <property type="entry name" value="Condensation"/>
    <property type="match status" value="1"/>
</dbReference>
<protein>
    <submittedName>
        <fullName evidence="5">CoA-dependent acyltransferase</fullName>
    </submittedName>
</protein>
<dbReference type="PROSITE" id="PS00012">
    <property type="entry name" value="PHOSPHOPANTETHEINE"/>
    <property type="match status" value="1"/>
</dbReference>
<evidence type="ECO:0000256" key="1">
    <source>
        <dbReference type="ARBA" id="ARBA00022450"/>
    </source>
</evidence>
<dbReference type="InterPro" id="IPR001242">
    <property type="entry name" value="Condensation_dom"/>
</dbReference>
<gene>
    <name evidence="5" type="ORF">K461DRAFT_231066</name>
</gene>
<proteinExistence type="predicted"/>
<dbReference type="Gene3D" id="3.30.559.30">
    <property type="entry name" value="Nonribosomal peptide synthetase, condensation domain"/>
    <property type="match status" value="1"/>
</dbReference>
<dbReference type="PANTHER" id="PTHR45527:SF16">
    <property type="entry name" value="NONRIBOSOMAL PEPTIDE SYNTHASE ATNA-RELATED"/>
    <property type="match status" value="1"/>
</dbReference>
<dbReference type="Gene3D" id="1.10.1200.10">
    <property type="entry name" value="ACP-like"/>
    <property type="match status" value="1"/>
</dbReference>
<sequence length="552" mass="62062">MPKTVTGKLDRAQLRTLGAGLSEADISIYSLSNAARQPPTTRMERKLQKLWAHTLSISDLGLIGVDDDFFHLGADSIAAMKLVSRAQTEKLALSVAAIFLHPTLSAMASHLELVVTQDFANEKTIEPLQLIEYALRRKTLEEVATVLAVSEDDVQDIYPCTPLQTGLIAISSRQSGAYTAKMSFRMPASMDTRYFQDVWQQVYDNNPILRTRIVQSSTTGSMMQVVMRREKIDWQKGKSLREYSKSEAQNSMATTTKLTRYGIVEEDYERYFVFTAHHAVYDGWSVALLAKQVEQLYKHGVAPNLATFNHFISYLSSLENQVSEEYWLRQLGGPSVPSSFPVLASASYQINATRKAEYRISIPKEGRSTFMPSIVLRAAWAMLSARYSESDDVVFGVTLSGRNAPVPGISEMMAPTITTVPMRIVIDKSSSVNDFLQSLQDQSVAMIPHEQFGLQNIRRLLHDKRRDPAAADFKNLFVVQPAEESGEQIDFLGLEALPQELEDTESFALALECRLHQDWEVHVIVQHDCQIISEDRMSWIINQFQHVANQLA</sequence>
<evidence type="ECO:0000259" key="4">
    <source>
        <dbReference type="PROSITE" id="PS50075"/>
    </source>
</evidence>
<dbReference type="AlphaFoldDB" id="A0A9P4MGS4"/>
<dbReference type="InterPro" id="IPR023213">
    <property type="entry name" value="CAT-like_dom_sf"/>
</dbReference>
<keyword evidence="5" id="KW-0012">Acyltransferase</keyword>
<reference evidence="5" key="1">
    <citation type="journal article" date="2020" name="Stud. Mycol.">
        <title>101 Dothideomycetes genomes: a test case for predicting lifestyles and emergence of pathogens.</title>
        <authorList>
            <person name="Haridas S."/>
            <person name="Albert R."/>
            <person name="Binder M."/>
            <person name="Bloem J."/>
            <person name="Labutti K."/>
            <person name="Salamov A."/>
            <person name="Andreopoulos B."/>
            <person name="Baker S."/>
            <person name="Barry K."/>
            <person name="Bills G."/>
            <person name="Bluhm B."/>
            <person name="Cannon C."/>
            <person name="Castanera R."/>
            <person name="Culley D."/>
            <person name="Daum C."/>
            <person name="Ezra D."/>
            <person name="Gonzalez J."/>
            <person name="Henrissat B."/>
            <person name="Kuo A."/>
            <person name="Liang C."/>
            <person name="Lipzen A."/>
            <person name="Lutzoni F."/>
            <person name="Magnuson J."/>
            <person name="Mondo S."/>
            <person name="Nolan M."/>
            <person name="Ohm R."/>
            <person name="Pangilinan J."/>
            <person name="Park H.-J."/>
            <person name="Ramirez L."/>
            <person name="Alfaro M."/>
            <person name="Sun H."/>
            <person name="Tritt A."/>
            <person name="Yoshinaga Y."/>
            <person name="Zwiers L.-H."/>
            <person name="Turgeon B."/>
            <person name="Goodwin S."/>
            <person name="Spatafora J."/>
            <person name="Crous P."/>
            <person name="Grigoriev I."/>
        </authorList>
    </citation>
    <scope>NUCLEOTIDE SEQUENCE</scope>
    <source>
        <strain evidence="5">CBS 260.36</strain>
    </source>
</reference>
<dbReference type="InterPro" id="IPR020806">
    <property type="entry name" value="PKS_PP-bd"/>
</dbReference>
<evidence type="ECO:0000313" key="6">
    <source>
        <dbReference type="Proteomes" id="UP000799439"/>
    </source>
</evidence>
<dbReference type="InterPro" id="IPR006162">
    <property type="entry name" value="Ppantetheine_attach_site"/>
</dbReference>
<evidence type="ECO:0000313" key="5">
    <source>
        <dbReference type="EMBL" id="KAF2149249.1"/>
    </source>
</evidence>
<dbReference type="InterPro" id="IPR036736">
    <property type="entry name" value="ACP-like_sf"/>
</dbReference>
<dbReference type="OrthoDB" id="416786at2759"/>
<dbReference type="GO" id="GO:0043041">
    <property type="term" value="P:amino acid activation for nonribosomal peptide biosynthetic process"/>
    <property type="evidence" value="ECO:0007669"/>
    <property type="project" value="TreeGrafter"/>
</dbReference>
<dbReference type="CDD" id="cd19545">
    <property type="entry name" value="FUM14_C_NRPS-like"/>
    <property type="match status" value="1"/>
</dbReference>